<reference evidence="2" key="1">
    <citation type="submission" date="2022-03" db="EMBL/GenBank/DDBJ databases">
        <title>Draft genome sequence of Aduncisulcus paluster, a free-living microaerophilic Fornicata.</title>
        <authorList>
            <person name="Yuyama I."/>
            <person name="Kume K."/>
            <person name="Tamura T."/>
            <person name="Inagaki Y."/>
            <person name="Hashimoto T."/>
        </authorList>
    </citation>
    <scope>NUCLEOTIDE SEQUENCE</scope>
    <source>
        <strain evidence="2">NY0171</strain>
    </source>
</reference>
<evidence type="ECO:0000256" key="1">
    <source>
        <dbReference type="SAM" id="SignalP"/>
    </source>
</evidence>
<feature type="signal peptide" evidence="1">
    <location>
        <begin position="1"/>
        <end position="22"/>
    </location>
</feature>
<feature type="chain" id="PRO_5045517161" evidence="1">
    <location>
        <begin position="23"/>
        <end position="99"/>
    </location>
</feature>
<keyword evidence="3" id="KW-1185">Reference proteome</keyword>
<name>A0ABQ5KIJ4_9EUKA</name>
<gene>
    <name evidence="2" type="ORF">ADUPG1_006519</name>
</gene>
<evidence type="ECO:0000313" key="2">
    <source>
        <dbReference type="EMBL" id="GKT32340.1"/>
    </source>
</evidence>
<organism evidence="2 3">
    <name type="scientific">Aduncisulcus paluster</name>
    <dbReference type="NCBI Taxonomy" id="2918883"/>
    <lineage>
        <taxon>Eukaryota</taxon>
        <taxon>Metamonada</taxon>
        <taxon>Carpediemonas-like organisms</taxon>
        <taxon>Aduncisulcus</taxon>
    </lineage>
</organism>
<keyword evidence="1" id="KW-0732">Signal</keyword>
<evidence type="ECO:0000313" key="3">
    <source>
        <dbReference type="Proteomes" id="UP001057375"/>
    </source>
</evidence>
<accession>A0ABQ5KIJ4</accession>
<sequence length="99" mass="11407">MHLQVLLIGIILLFLLINTVHSSDIAYSERIHKTHTESWSHQDKNDLMGGFHHNTHNLADHYLKSSIEYGERQFGREEPIVDNTSELDDNIAVKDTEIV</sequence>
<comment type="caution">
    <text evidence="2">The sequence shown here is derived from an EMBL/GenBank/DDBJ whole genome shotgun (WGS) entry which is preliminary data.</text>
</comment>
<dbReference type="EMBL" id="BQXS01009973">
    <property type="protein sequence ID" value="GKT32340.1"/>
    <property type="molecule type" value="Genomic_DNA"/>
</dbReference>
<dbReference type="Proteomes" id="UP001057375">
    <property type="component" value="Unassembled WGS sequence"/>
</dbReference>
<protein>
    <submittedName>
        <fullName evidence="2">Uncharacterized protein</fullName>
    </submittedName>
</protein>
<proteinExistence type="predicted"/>